<feature type="domain" description="WCX" evidence="2">
    <location>
        <begin position="251"/>
        <end position="327"/>
    </location>
</feature>
<dbReference type="PROSITE" id="PS52050">
    <property type="entry name" value="WYL"/>
    <property type="match status" value="1"/>
</dbReference>
<evidence type="ECO:0000313" key="3">
    <source>
        <dbReference type="EMBL" id="SHF17309.1"/>
    </source>
</evidence>
<proteinExistence type="predicted"/>
<feature type="domain" description="WYL" evidence="1">
    <location>
        <begin position="154"/>
        <end position="222"/>
    </location>
</feature>
<accession>A0A1M4ZGZ8</accession>
<dbReference type="InterPro" id="IPR026881">
    <property type="entry name" value="WYL_dom"/>
</dbReference>
<dbReference type="Pfam" id="PF25583">
    <property type="entry name" value="WCX"/>
    <property type="match status" value="1"/>
</dbReference>
<dbReference type="EMBL" id="FQVH01000013">
    <property type="protein sequence ID" value="SHF17309.1"/>
    <property type="molecule type" value="Genomic_DNA"/>
</dbReference>
<dbReference type="Pfam" id="PF13280">
    <property type="entry name" value="WYL"/>
    <property type="match status" value="1"/>
</dbReference>
<dbReference type="AlphaFoldDB" id="A0A1M4ZGZ8"/>
<dbReference type="PANTHER" id="PTHR34580">
    <property type="match status" value="1"/>
</dbReference>
<protein>
    <submittedName>
        <fullName evidence="3">Proteasome accessory factor B</fullName>
    </submittedName>
</protein>
<evidence type="ECO:0000313" key="4">
    <source>
        <dbReference type="Proteomes" id="UP000184088"/>
    </source>
</evidence>
<organism evidence="3 4">
    <name type="scientific">Caldanaerobius fijiensis DSM 17918</name>
    <dbReference type="NCBI Taxonomy" id="1121256"/>
    <lineage>
        <taxon>Bacteria</taxon>
        <taxon>Bacillati</taxon>
        <taxon>Bacillota</taxon>
        <taxon>Clostridia</taxon>
        <taxon>Thermoanaerobacterales</taxon>
        <taxon>Thermoanaerobacteraceae</taxon>
        <taxon>Caldanaerobius</taxon>
    </lineage>
</organism>
<dbReference type="Proteomes" id="UP000184088">
    <property type="component" value="Unassembled WGS sequence"/>
</dbReference>
<dbReference type="InterPro" id="IPR051534">
    <property type="entry name" value="CBASS_pafABC_assoc_protein"/>
</dbReference>
<dbReference type="InterPro" id="IPR057727">
    <property type="entry name" value="WCX_dom"/>
</dbReference>
<dbReference type="RefSeq" id="WP_073343333.1">
    <property type="nucleotide sequence ID" value="NZ_FQVH01000013.1"/>
</dbReference>
<dbReference type="GO" id="GO:0000502">
    <property type="term" value="C:proteasome complex"/>
    <property type="evidence" value="ECO:0007669"/>
    <property type="project" value="UniProtKB-KW"/>
</dbReference>
<name>A0A1M4ZGZ8_9THEO</name>
<dbReference type="PANTHER" id="PTHR34580:SF1">
    <property type="entry name" value="PROTEIN PAFC"/>
    <property type="match status" value="1"/>
</dbReference>
<keyword evidence="4" id="KW-1185">Reference proteome</keyword>
<gene>
    <name evidence="3" type="ORF">SAMN02746089_01433</name>
</gene>
<keyword evidence="3" id="KW-0647">Proteasome</keyword>
<evidence type="ECO:0000259" key="2">
    <source>
        <dbReference type="Pfam" id="PF25583"/>
    </source>
</evidence>
<dbReference type="STRING" id="1121256.SAMN02746089_01433"/>
<sequence length="333" mass="39329">MAKAIESTQIERQWKILTILSWEKDWLSVSDISEKLAVQFGEIVNKRTIKRDIDNLSLIFPICEDENPSKGTVYMLDGFKMENVILNFDELLSLYFIRESVKNFRDDLGKTAYQLIDRMIRSLPSVYQDFIERLYKGFVVEEDKNIDNEVSMDLINTLYRAISEKRSVKMKYYSFSSNRISYREVDPYIIYHKDGYFYLAGFCKVHNDIRDFRISRILEIEILDKNFEVSEKFDRNKYNNYVWNILKGEEVVTVKVLFKGDAARLVKEYERHRADRIVDNGDGNIIFEKKVSSYEEIMRWILGYGSQAKVLEPPALIDAIQKEISAMKEVYCK</sequence>
<evidence type="ECO:0000259" key="1">
    <source>
        <dbReference type="Pfam" id="PF13280"/>
    </source>
</evidence>
<dbReference type="OrthoDB" id="9767131at2"/>
<reference evidence="3 4" key="1">
    <citation type="submission" date="2016-11" db="EMBL/GenBank/DDBJ databases">
        <authorList>
            <person name="Jaros S."/>
            <person name="Januszkiewicz K."/>
            <person name="Wedrychowicz H."/>
        </authorList>
    </citation>
    <scope>NUCLEOTIDE SEQUENCE [LARGE SCALE GENOMIC DNA]</scope>
    <source>
        <strain evidence="3 4">DSM 17918</strain>
    </source>
</reference>